<evidence type="ECO:0000313" key="1">
    <source>
        <dbReference type="EMBL" id="KAI9909275.1"/>
    </source>
</evidence>
<organism evidence="1 2">
    <name type="scientific">Peronosclerospora sorghi</name>
    <dbReference type="NCBI Taxonomy" id="230839"/>
    <lineage>
        <taxon>Eukaryota</taxon>
        <taxon>Sar</taxon>
        <taxon>Stramenopiles</taxon>
        <taxon>Oomycota</taxon>
        <taxon>Peronosporomycetes</taxon>
        <taxon>Peronosporales</taxon>
        <taxon>Peronosporaceae</taxon>
        <taxon>Peronosclerospora</taxon>
    </lineage>
</organism>
<sequence>MFARKQLITHLHFIFRNQLGNAVNVIDLRFLQIPFVDPIQSLDVRVAFRLHASPIKVAKRKLPRGSGNTVVPVTSQMLHMCRSVVHDLFRDAPEMNACTTEPHAVILAATLNNECLGTNNLEIWRAPTVKATLDPEP</sequence>
<gene>
    <name evidence="1" type="ORF">PsorP6_014650</name>
</gene>
<evidence type="ECO:0000313" key="2">
    <source>
        <dbReference type="Proteomes" id="UP001163321"/>
    </source>
</evidence>
<dbReference type="Proteomes" id="UP001163321">
    <property type="component" value="Chromosome 7"/>
</dbReference>
<protein>
    <submittedName>
        <fullName evidence="1">Uncharacterized protein</fullName>
    </submittedName>
</protein>
<proteinExistence type="predicted"/>
<accession>A0ACC0VTI1</accession>
<dbReference type="EMBL" id="CM047586">
    <property type="protein sequence ID" value="KAI9909275.1"/>
    <property type="molecule type" value="Genomic_DNA"/>
</dbReference>
<comment type="caution">
    <text evidence="1">The sequence shown here is derived from an EMBL/GenBank/DDBJ whole genome shotgun (WGS) entry which is preliminary data.</text>
</comment>
<reference evidence="1 2" key="1">
    <citation type="journal article" date="2022" name="bioRxiv">
        <title>The genome of the oomycete Peronosclerospora sorghi, a cosmopolitan pathogen of maize and sorghum, is inflated with dispersed pseudogenes.</title>
        <authorList>
            <person name="Fletcher K."/>
            <person name="Martin F."/>
            <person name="Isakeit T."/>
            <person name="Cavanaugh K."/>
            <person name="Magill C."/>
            <person name="Michelmore R."/>
        </authorList>
    </citation>
    <scope>NUCLEOTIDE SEQUENCE [LARGE SCALE GENOMIC DNA]</scope>
    <source>
        <strain evidence="1">P6</strain>
    </source>
</reference>
<keyword evidence="2" id="KW-1185">Reference proteome</keyword>
<name>A0ACC0VTI1_9STRA</name>